<evidence type="ECO:0000256" key="3">
    <source>
        <dbReference type="PROSITE-ProRule" id="PRU00023"/>
    </source>
</evidence>
<comment type="caution">
    <text evidence="4">The sequence shown here is derived from an EMBL/GenBank/DDBJ whole genome shotgun (WGS) entry which is preliminary data.</text>
</comment>
<feature type="repeat" description="ANK" evidence="3">
    <location>
        <begin position="79"/>
        <end position="111"/>
    </location>
</feature>
<dbReference type="InterPro" id="IPR002110">
    <property type="entry name" value="Ankyrin_rpt"/>
</dbReference>
<dbReference type="PANTHER" id="PTHR24173:SF74">
    <property type="entry name" value="ANKYRIN REPEAT DOMAIN-CONTAINING PROTEIN 16"/>
    <property type="match status" value="1"/>
</dbReference>
<sequence length="470" mass="51637">MGKTSELIRAIRSQDRREVDHLLASRECSINGDGSSRDPPLIECINSGFKREDADKRCKILKKLVLYGADVNIQASGRHGKTAVMLASARGFLDCVETLGTCGADVNIRSCDGDTALSLAVESEHLDIVEYLTQRMRVSALDFRNQDGKTSLSLAAAGDIRFSVRCLQHLIEAGAGLDARNEDGSTALMVAIEERNFPAVKVLLNNGANANTLTGTGKSPLTLALRNHYYSYPTIIKLLQCGGDPAQTRRDQVHLHSMVTKSIAVLVRALVKNGFPPLDVQCNRLLKSKVSSAYRDSLPPLSPLAIALLCGKLDMARYFIANKFFTTFDVARLCGNPLIRRILKRARSARDSRSRQSLEILDLLSVTPHSLFILCKVAVTSALTLDIAKEIPNHRTQQSNKAWDCGPSFRARVGVLGLPRPLQRELLHETPASGMCLRTWPYISIERKTLSESCSCSLCEGEKSDEEDSE</sequence>
<organism evidence="4 5">
    <name type="scientific">Elysia marginata</name>
    <dbReference type="NCBI Taxonomy" id="1093978"/>
    <lineage>
        <taxon>Eukaryota</taxon>
        <taxon>Metazoa</taxon>
        <taxon>Spiralia</taxon>
        <taxon>Lophotrochozoa</taxon>
        <taxon>Mollusca</taxon>
        <taxon>Gastropoda</taxon>
        <taxon>Heterobranchia</taxon>
        <taxon>Euthyneura</taxon>
        <taxon>Panpulmonata</taxon>
        <taxon>Sacoglossa</taxon>
        <taxon>Placobranchoidea</taxon>
        <taxon>Plakobranchidae</taxon>
        <taxon>Elysia</taxon>
    </lineage>
</organism>
<dbReference type="InterPro" id="IPR036770">
    <property type="entry name" value="Ankyrin_rpt-contain_sf"/>
</dbReference>
<keyword evidence="5" id="KW-1185">Reference proteome</keyword>
<dbReference type="SMART" id="SM00248">
    <property type="entry name" value="ANK"/>
    <property type="match status" value="6"/>
</dbReference>
<reference evidence="4 5" key="1">
    <citation type="journal article" date="2021" name="Elife">
        <title>Chloroplast acquisition without the gene transfer in kleptoplastic sea slugs, Plakobranchus ocellatus.</title>
        <authorList>
            <person name="Maeda T."/>
            <person name="Takahashi S."/>
            <person name="Yoshida T."/>
            <person name="Shimamura S."/>
            <person name="Takaki Y."/>
            <person name="Nagai Y."/>
            <person name="Toyoda A."/>
            <person name="Suzuki Y."/>
            <person name="Arimoto A."/>
            <person name="Ishii H."/>
            <person name="Satoh N."/>
            <person name="Nishiyama T."/>
            <person name="Hasebe M."/>
            <person name="Maruyama T."/>
            <person name="Minagawa J."/>
            <person name="Obokata J."/>
            <person name="Shigenobu S."/>
        </authorList>
    </citation>
    <scope>NUCLEOTIDE SEQUENCE [LARGE SCALE GENOMIC DNA]</scope>
</reference>
<protein>
    <submittedName>
        <fullName evidence="4">Ankyrin</fullName>
    </submittedName>
</protein>
<gene>
    <name evidence="4" type="ORF">ElyMa_007046100</name>
</gene>
<dbReference type="Gene3D" id="1.25.40.20">
    <property type="entry name" value="Ankyrin repeat-containing domain"/>
    <property type="match status" value="2"/>
</dbReference>
<evidence type="ECO:0000256" key="2">
    <source>
        <dbReference type="ARBA" id="ARBA00023043"/>
    </source>
</evidence>
<dbReference type="Pfam" id="PF12796">
    <property type="entry name" value="Ank_2"/>
    <property type="match status" value="2"/>
</dbReference>
<dbReference type="SUPFAM" id="SSF48403">
    <property type="entry name" value="Ankyrin repeat"/>
    <property type="match status" value="1"/>
</dbReference>
<evidence type="ECO:0000313" key="4">
    <source>
        <dbReference type="EMBL" id="GFS26181.1"/>
    </source>
</evidence>
<keyword evidence="1" id="KW-0677">Repeat</keyword>
<evidence type="ECO:0000313" key="5">
    <source>
        <dbReference type="Proteomes" id="UP000762676"/>
    </source>
</evidence>
<proteinExistence type="predicted"/>
<dbReference type="PANTHER" id="PTHR24173">
    <property type="entry name" value="ANKYRIN REPEAT CONTAINING"/>
    <property type="match status" value="1"/>
</dbReference>
<dbReference type="PROSITE" id="PS50088">
    <property type="entry name" value="ANK_REPEAT"/>
    <property type="match status" value="2"/>
</dbReference>
<feature type="repeat" description="ANK" evidence="3">
    <location>
        <begin position="183"/>
        <end position="215"/>
    </location>
</feature>
<dbReference type="EMBL" id="BMAT01014092">
    <property type="protein sequence ID" value="GFS26181.1"/>
    <property type="molecule type" value="Genomic_DNA"/>
</dbReference>
<accession>A0AAV4K025</accession>
<dbReference type="AlphaFoldDB" id="A0AAV4K025"/>
<name>A0AAV4K025_9GAST</name>
<dbReference type="Proteomes" id="UP000762676">
    <property type="component" value="Unassembled WGS sequence"/>
</dbReference>
<dbReference type="PROSITE" id="PS50297">
    <property type="entry name" value="ANK_REP_REGION"/>
    <property type="match status" value="2"/>
</dbReference>
<evidence type="ECO:0000256" key="1">
    <source>
        <dbReference type="ARBA" id="ARBA00022737"/>
    </source>
</evidence>
<keyword evidence="2 3" id="KW-0040">ANK repeat</keyword>